<sequence length="456" mass="51268">MGIQLIKGDRFNLSKEAPDLKKVSIGLGWEMSNTGRSYDIDASVFMLNKDGRVPDEKYFVFYNNLKSLDGSLTHSGDNKTGQGEGDDETIHIELTQVNSAIQEIVFVVTIHEGQEKNQNFSQIKNAFIKLSNQETGSELARYDLKEAFSQETALEFGRLYKKDGGWRFQAVGQGYNAGLQTFVDKYNVETKEEEEKQKPKVESPLITHDQNPKPQPIDITKRADINLLKTKVDIVLKKKDIDNVVARVALVLDISGSMMRQYGSGAVQAFLERIVPVASRLDDDGTLDVWFFGSKFKRTESVREANVDGYIQKECGGMKKALLLFKMPSLMLELGGGNNEPPVIRDVIKKYTQEKPSKLPTFVVFLSDGGVIDEQGIKKAMVDAAKYPIFWQFVGLAGSSYGILERLDTMSGRSVDNADFFHVDDLGKITDEQLYERLLNEFPSWLKAAKMKRILN</sequence>
<dbReference type="PANTHER" id="PTHR32097:SF17">
    <property type="entry name" value="CAMP-BINDING PROTEIN 1-RELATED"/>
    <property type="match status" value="1"/>
</dbReference>
<dbReference type="InterPro" id="IPR002035">
    <property type="entry name" value="VWF_A"/>
</dbReference>
<dbReference type="SUPFAM" id="SSF53300">
    <property type="entry name" value="vWA-like"/>
    <property type="match status" value="1"/>
</dbReference>
<dbReference type="PANTHER" id="PTHR32097">
    <property type="entry name" value="CAMP-BINDING PROTEIN 1-RELATED"/>
    <property type="match status" value="1"/>
</dbReference>
<dbReference type="AlphaFoldDB" id="A0A951PRT5"/>
<feature type="domain" description="VWFA" evidence="2">
    <location>
        <begin position="247"/>
        <end position="438"/>
    </location>
</feature>
<feature type="compositionally biased region" description="Basic and acidic residues" evidence="1">
    <location>
        <begin position="190"/>
        <end position="201"/>
    </location>
</feature>
<gene>
    <name evidence="3" type="ORF">KME25_30750</name>
</gene>
<proteinExistence type="predicted"/>
<dbReference type="InterPro" id="IPR019303">
    <property type="entry name" value="vWA_TerF_C"/>
</dbReference>
<name>A0A951PRT5_9CYAN</name>
<evidence type="ECO:0000313" key="3">
    <source>
        <dbReference type="EMBL" id="MBW4548752.1"/>
    </source>
</evidence>
<evidence type="ECO:0000259" key="2">
    <source>
        <dbReference type="PROSITE" id="PS50234"/>
    </source>
</evidence>
<dbReference type="EMBL" id="JAHHIF010000070">
    <property type="protein sequence ID" value="MBW4548752.1"/>
    <property type="molecule type" value="Genomic_DNA"/>
</dbReference>
<protein>
    <submittedName>
        <fullName evidence="3">VWA domain-containing protein</fullName>
    </submittedName>
</protein>
<dbReference type="Proteomes" id="UP000753908">
    <property type="component" value="Unassembled WGS sequence"/>
</dbReference>
<organism evidence="3 4">
    <name type="scientific">Symplocastrum torsivum CPER-KK1</name>
    <dbReference type="NCBI Taxonomy" id="450513"/>
    <lineage>
        <taxon>Bacteria</taxon>
        <taxon>Bacillati</taxon>
        <taxon>Cyanobacteriota</taxon>
        <taxon>Cyanophyceae</taxon>
        <taxon>Oscillatoriophycideae</taxon>
        <taxon>Oscillatoriales</taxon>
        <taxon>Microcoleaceae</taxon>
        <taxon>Symplocastrum</taxon>
    </lineage>
</organism>
<dbReference type="Pfam" id="PF02342">
    <property type="entry name" value="TerD"/>
    <property type="match status" value="1"/>
</dbReference>
<comment type="caution">
    <text evidence="3">The sequence shown here is derived from an EMBL/GenBank/DDBJ whole genome shotgun (WGS) entry which is preliminary data.</text>
</comment>
<dbReference type="SMART" id="SM00327">
    <property type="entry name" value="VWA"/>
    <property type="match status" value="1"/>
</dbReference>
<dbReference type="Gene3D" id="2.60.60.30">
    <property type="entry name" value="sav2460 like domains"/>
    <property type="match status" value="1"/>
</dbReference>
<dbReference type="CDD" id="cd06974">
    <property type="entry name" value="TerD_like"/>
    <property type="match status" value="1"/>
</dbReference>
<dbReference type="InterPro" id="IPR036465">
    <property type="entry name" value="vWFA_dom_sf"/>
</dbReference>
<evidence type="ECO:0000256" key="1">
    <source>
        <dbReference type="SAM" id="MobiDB-lite"/>
    </source>
</evidence>
<reference evidence="3" key="1">
    <citation type="submission" date="2021-05" db="EMBL/GenBank/DDBJ databases">
        <authorList>
            <person name="Pietrasiak N."/>
            <person name="Ward R."/>
            <person name="Stajich J.E."/>
            <person name="Kurbessoian T."/>
        </authorList>
    </citation>
    <scope>NUCLEOTIDE SEQUENCE</scope>
    <source>
        <strain evidence="3">CPER-KK1</strain>
    </source>
</reference>
<reference evidence="3" key="2">
    <citation type="journal article" date="2022" name="Microbiol. Resour. Announc.">
        <title>Metagenome Sequencing to Explore Phylogenomics of Terrestrial Cyanobacteria.</title>
        <authorList>
            <person name="Ward R.D."/>
            <person name="Stajich J.E."/>
            <person name="Johansen J.R."/>
            <person name="Huntemann M."/>
            <person name="Clum A."/>
            <person name="Foster B."/>
            <person name="Foster B."/>
            <person name="Roux S."/>
            <person name="Palaniappan K."/>
            <person name="Varghese N."/>
            <person name="Mukherjee S."/>
            <person name="Reddy T.B.K."/>
            <person name="Daum C."/>
            <person name="Copeland A."/>
            <person name="Chen I.A."/>
            <person name="Ivanova N.N."/>
            <person name="Kyrpides N.C."/>
            <person name="Shapiro N."/>
            <person name="Eloe-Fadrosh E.A."/>
            <person name="Pietrasiak N."/>
        </authorList>
    </citation>
    <scope>NUCLEOTIDE SEQUENCE</scope>
    <source>
        <strain evidence="3">CPER-KK1</strain>
    </source>
</reference>
<dbReference type="InterPro" id="IPR051324">
    <property type="entry name" value="Stress/Tellurium_Resist"/>
</dbReference>
<accession>A0A951PRT5</accession>
<feature type="region of interest" description="Disordered" evidence="1">
    <location>
        <begin position="190"/>
        <end position="217"/>
    </location>
</feature>
<dbReference type="InterPro" id="IPR003325">
    <property type="entry name" value="TerD"/>
</dbReference>
<dbReference type="Pfam" id="PF10138">
    <property type="entry name" value="vWA-TerF-like"/>
    <property type="match status" value="1"/>
</dbReference>
<dbReference type="PROSITE" id="PS50234">
    <property type="entry name" value="VWFA"/>
    <property type="match status" value="1"/>
</dbReference>
<evidence type="ECO:0000313" key="4">
    <source>
        <dbReference type="Proteomes" id="UP000753908"/>
    </source>
</evidence>